<evidence type="ECO:0000259" key="4">
    <source>
        <dbReference type="SMART" id="SM00322"/>
    </source>
</evidence>
<dbReference type="GO" id="GO:0003723">
    <property type="term" value="F:RNA binding"/>
    <property type="evidence" value="ECO:0007669"/>
    <property type="project" value="UniProtKB-UniRule"/>
</dbReference>
<dbReference type="STRING" id="796925.A0A137P3Z9"/>
<gene>
    <name evidence="5" type="ORF">CONCODRAFT_79215</name>
</gene>
<dbReference type="InterPro" id="IPR004088">
    <property type="entry name" value="KH_dom_type_1"/>
</dbReference>
<evidence type="ECO:0000256" key="3">
    <source>
        <dbReference type="SAM" id="MobiDB-lite"/>
    </source>
</evidence>
<dbReference type="InterPro" id="IPR036612">
    <property type="entry name" value="KH_dom_type_1_sf"/>
</dbReference>
<dbReference type="Pfam" id="PF00013">
    <property type="entry name" value="KH_1"/>
    <property type="match status" value="3"/>
</dbReference>
<dbReference type="Proteomes" id="UP000070444">
    <property type="component" value="Unassembled WGS sequence"/>
</dbReference>
<evidence type="ECO:0000256" key="1">
    <source>
        <dbReference type="ARBA" id="ARBA00022737"/>
    </source>
</evidence>
<keyword evidence="1" id="KW-0677">Repeat</keyword>
<feature type="domain" description="K Homology" evidence="4">
    <location>
        <begin position="385"/>
        <end position="456"/>
    </location>
</feature>
<dbReference type="AlphaFoldDB" id="A0A137P3Z9"/>
<dbReference type="CDD" id="cd22455">
    <property type="entry name" value="KH-I_Rnc1_rpt1"/>
    <property type="match status" value="1"/>
</dbReference>
<dbReference type="SMART" id="SM00322">
    <property type="entry name" value="KH"/>
    <property type="match status" value="3"/>
</dbReference>
<dbReference type="EMBL" id="KQ964527">
    <property type="protein sequence ID" value="KXN69659.1"/>
    <property type="molecule type" value="Genomic_DNA"/>
</dbReference>
<dbReference type="PROSITE" id="PS50084">
    <property type="entry name" value="KH_TYPE_1"/>
    <property type="match status" value="3"/>
</dbReference>
<dbReference type="InterPro" id="IPR004087">
    <property type="entry name" value="KH_dom"/>
</dbReference>
<keyword evidence="6" id="KW-1185">Reference proteome</keyword>
<evidence type="ECO:0000313" key="6">
    <source>
        <dbReference type="Proteomes" id="UP000070444"/>
    </source>
</evidence>
<accession>A0A137P3Z9</accession>
<feature type="compositionally biased region" description="Low complexity" evidence="3">
    <location>
        <begin position="310"/>
        <end position="321"/>
    </location>
</feature>
<protein>
    <recommendedName>
        <fullName evidence="4">K Homology domain-containing protein</fullName>
    </recommendedName>
</protein>
<dbReference type="OrthoDB" id="1937934at2759"/>
<dbReference type="SUPFAM" id="SSF54791">
    <property type="entry name" value="Eukaryotic type KH-domain (KH-domain type I)"/>
    <property type="match status" value="3"/>
</dbReference>
<reference evidence="5 6" key="1">
    <citation type="journal article" date="2015" name="Genome Biol. Evol.">
        <title>Phylogenomic analyses indicate that early fungi evolved digesting cell walls of algal ancestors of land plants.</title>
        <authorList>
            <person name="Chang Y."/>
            <person name="Wang S."/>
            <person name="Sekimoto S."/>
            <person name="Aerts A.L."/>
            <person name="Choi C."/>
            <person name="Clum A."/>
            <person name="LaButti K.M."/>
            <person name="Lindquist E.A."/>
            <person name="Yee Ngan C."/>
            <person name="Ohm R.A."/>
            <person name="Salamov A.A."/>
            <person name="Grigoriev I.V."/>
            <person name="Spatafora J.W."/>
            <person name="Berbee M.L."/>
        </authorList>
    </citation>
    <scope>NUCLEOTIDE SEQUENCE [LARGE SCALE GENOMIC DNA]</scope>
    <source>
        <strain evidence="5 6">NRRL 28638</strain>
    </source>
</reference>
<dbReference type="PANTHER" id="PTHR10288">
    <property type="entry name" value="KH DOMAIN CONTAINING RNA BINDING PROTEIN"/>
    <property type="match status" value="1"/>
</dbReference>
<feature type="domain" description="K Homology" evidence="4">
    <location>
        <begin position="121"/>
        <end position="191"/>
    </location>
</feature>
<feature type="region of interest" description="Disordered" evidence="3">
    <location>
        <begin position="302"/>
        <end position="321"/>
    </location>
</feature>
<keyword evidence="2" id="KW-0694">RNA-binding</keyword>
<sequence>MIHTQALPSALFHNDKSSSYLAKYPLESRPSRSHFKSLSLTNIPSDQMNLSSFDPLRPSPLISDWLLTPSNHTNIPSSVRDMRAEAQFLPELVPSSKTISTCASVHEDDSSDPPSPAPESTQLVIRGLITSRDAGVIIGKDGKNVAELREATGVKAGVSKVVPGVNDRILTLTGTIDGVSKAYSIIAKALAENSLTNADAPHTTTQSKVLTTSNTFIRILITHNLMGTIIGRQGLKIKNIQDMSGARLIASKELLPNSTERIVEIQGSIQAIRLALHEVGKCITEDWERGINTIHYSPASRLNGAHHRSNSTSSISSTSSTISEPIKSTFSLPYQKETFIKDDIINNEIPLRSAKTQRTPISVESEFKYVQEQLNRVSKFSPPNTELTSLLSIPSDLVGCVIGKGGSKISEIRRLSGSKISISKGSQDESDWRLFTIVGDRQSTQLALDLLQEQIFADKKSL</sequence>
<evidence type="ECO:0000256" key="2">
    <source>
        <dbReference type="PROSITE-ProRule" id="PRU00117"/>
    </source>
</evidence>
<organism evidence="5 6">
    <name type="scientific">Conidiobolus coronatus (strain ATCC 28846 / CBS 209.66 / NRRL 28638)</name>
    <name type="common">Delacroixia coronata</name>
    <dbReference type="NCBI Taxonomy" id="796925"/>
    <lineage>
        <taxon>Eukaryota</taxon>
        <taxon>Fungi</taxon>
        <taxon>Fungi incertae sedis</taxon>
        <taxon>Zoopagomycota</taxon>
        <taxon>Entomophthoromycotina</taxon>
        <taxon>Entomophthoromycetes</taxon>
        <taxon>Entomophthorales</taxon>
        <taxon>Ancylistaceae</taxon>
        <taxon>Conidiobolus</taxon>
    </lineage>
</organism>
<evidence type="ECO:0000313" key="5">
    <source>
        <dbReference type="EMBL" id="KXN69659.1"/>
    </source>
</evidence>
<proteinExistence type="predicted"/>
<name>A0A137P3Z9_CONC2</name>
<dbReference type="Gene3D" id="3.30.1370.10">
    <property type="entry name" value="K Homology domain, type 1"/>
    <property type="match status" value="3"/>
</dbReference>
<feature type="domain" description="K Homology" evidence="4">
    <location>
        <begin position="213"/>
        <end position="284"/>
    </location>
</feature>
<dbReference type="OMA" id="SIAKEPH"/>